<organism evidence="2 3">
    <name type="scientific">Streptomyces cinnamoneus</name>
    <name type="common">Streptoverticillium cinnamoneum</name>
    <dbReference type="NCBI Taxonomy" id="53446"/>
    <lineage>
        <taxon>Bacteria</taxon>
        <taxon>Bacillati</taxon>
        <taxon>Actinomycetota</taxon>
        <taxon>Actinomycetes</taxon>
        <taxon>Kitasatosporales</taxon>
        <taxon>Streptomycetaceae</taxon>
        <taxon>Streptomyces</taxon>
        <taxon>Streptomyces cinnamoneus group</taxon>
    </lineage>
</organism>
<name>A0A918WMR6_STRCJ</name>
<reference evidence="2" key="2">
    <citation type="submission" date="2020-09" db="EMBL/GenBank/DDBJ databases">
        <authorList>
            <person name="Sun Q."/>
            <person name="Ohkuma M."/>
        </authorList>
    </citation>
    <scope>NUCLEOTIDE SEQUENCE</scope>
    <source>
        <strain evidence="2">JCM 4633</strain>
    </source>
</reference>
<reference evidence="2" key="1">
    <citation type="journal article" date="2014" name="Int. J. Syst. Evol. Microbiol.">
        <title>Complete genome sequence of Corynebacterium casei LMG S-19264T (=DSM 44701T), isolated from a smear-ripened cheese.</title>
        <authorList>
            <consortium name="US DOE Joint Genome Institute (JGI-PGF)"/>
            <person name="Walter F."/>
            <person name="Albersmeier A."/>
            <person name="Kalinowski J."/>
            <person name="Ruckert C."/>
        </authorList>
    </citation>
    <scope>NUCLEOTIDE SEQUENCE</scope>
    <source>
        <strain evidence="2">JCM 4633</strain>
    </source>
</reference>
<dbReference type="Gene3D" id="3.40.220.10">
    <property type="entry name" value="Leucine Aminopeptidase, subunit E, domain 1"/>
    <property type="match status" value="1"/>
</dbReference>
<dbReference type="EMBL" id="BMVB01000012">
    <property type="protein sequence ID" value="GHC57538.1"/>
    <property type="molecule type" value="Genomic_DNA"/>
</dbReference>
<comment type="caution">
    <text evidence="2">The sequence shown here is derived from an EMBL/GenBank/DDBJ whole genome shotgun (WGS) entry which is preliminary data.</text>
</comment>
<dbReference type="Pfam" id="PF01661">
    <property type="entry name" value="Macro"/>
    <property type="match status" value="1"/>
</dbReference>
<dbReference type="AlphaFoldDB" id="A0A918WMR6"/>
<dbReference type="InterPro" id="IPR002589">
    <property type="entry name" value="Macro_dom"/>
</dbReference>
<gene>
    <name evidence="2" type="ORF">GCM10010507_37740</name>
</gene>
<evidence type="ECO:0000259" key="1">
    <source>
        <dbReference type="PROSITE" id="PS51154"/>
    </source>
</evidence>
<feature type="domain" description="Macro" evidence="1">
    <location>
        <begin position="1"/>
        <end position="74"/>
    </location>
</feature>
<dbReference type="PANTHER" id="PTHR11106:SF27">
    <property type="entry name" value="MACRO DOMAIN-CONTAINING PROTEIN"/>
    <property type="match status" value="1"/>
</dbReference>
<dbReference type="Proteomes" id="UP000646244">
    <property type="component" value="Unassembled WGS sequence"/>
</dbReference>
<evidence type="ECO:0000313" key="2">
    <source>
        <dbReference type="EMBL" id="GHC57538.1"/>
    </source>
</evidence>
<accession>A0A918WMR6</accession>
<dbReference type="PANTHER" id="PTHR11106">
    <property type="entry name" value="GANGLIOSIDE INDUCED DIFFERENTIATION ASSOCIATED PROTEIN 2-RELATED"/>
    <property type="match status" value="1"/>
</dbReference>
<protein>
    <recommendedName>
        <fullName evidence="1">Macro domain-containing protein</fullName>
    </recommendedName>
</protein>
<dbReference type="PROSITE" id="PS51154">
    <property type="entry name" value="MACRO"/>
    <property type="match status" value="1"/>
</dbReference>
<dbReference type="InterPro" id="IPR043472">
    <property type="entry name" value="Macro_dom-like"/>
</dbReference>
<sequence length="74" mass="8231">MLASCYRESLRVADELGARTVAFPAISTGIYGWPMEDGARIAVESVRVTETAVEEVRFVLFDEQAYEAFAAQLR</sequence>
<dbReference type="SUPFAM" id="SSF52949">
    <property type="entry name" value="Macro domain-like"/>
    <property type="match status" value="1"/>
</dbReference>
<proteinExistence type="predicted"/>
<evidence type="ECO:0000313" key="3">
    <source>
        <dbReference type="Proteomes" id="UP000646244"/>
    </source>
</evidence>